<sequence>MSARGRSVSRGRATSLARAIATRERSATPALQVLDDLEGSPAPSPIKQVIANQYPRRFKFNDNDYPNKVMAIRSTITDAEYNRTIGREILIPLAKLGTTMKEIIERTWPDGNPPRPIDWYDHEQPVDPKERTKVKAIIAHLGADEAAEQCINCKAGYVFQTCRQNPLWTSQNNACTSCSFHGKPLGCSHNPSFVEKAGSQIQPKVSRRTPRKSIDIGNKDSTKRPAPKWNLATLEEVDSPPSTSTAAHKTAPSAPAKSTKQGKKSSLNTPVSTPSKPHRKTGWTTHTSSYSNIQPRTDNDDDDDDLGMGGIFDRGHEVHDLDQFQAPDNEIAGPSGIEKQDVRRKHQGSGSAQRHVEAQPKILSSLKQDGELIIKGPEDMTSNPDISLNVPAILSRPGVYTSTRGNPYEKGETLEVQLPESAYEYREILKPGMTRRDYWELMKATMEDEFQRLETVQLDIEGAARMAITNPAIYQARLMVLGSRLAHAPHMPSEMIDKFHNLPPEEELMAARSLRLAADYFLYHALPREQEVVGREVLRHTRDRLAREQAEDAFDDRGFESDASAMEDHIEEDAAEQRETLIDTSGKMVKRELSPSTQEHIPLSSAGTTALGKRSAEDERDVCRGEAKKVKLFDDDTIEHVIEDQPIKSVATNDRDNDGGMLQDHENRTDGTVANDGADVGASVLPSNEQIDLTNDNMIGAAQETSTRLESGIVATLNDQSQRINFPQMSDDEFLATFSRELRNNGHQGQAQEGPQE</sequence>
<feature type="compositionally biased region" description="Low complexity" evidence="1">
    <location>
        <begin position="1"/>
        <end position="15"/>
    </location>
</feature>
<dbReference type="VEuPathDB" id="FungiDB:AAP_00949"/>
<dbReference type="EMBL" id="AZGZ01000003">
    <property type="protein sequence ID" value="KZZ96176.1"/>
    <property type="molecule type" value="Genomic_DNA"/>
</dbReference>
<accession>A0A168C5V6</accession>
<feature type="region of interest" description="Disordered" evidence="1">
    <location>
        <begin position="594"/>
        <end position="620"/>
    </location>
</feature>
<protein>
    <submittedName>
        <fullName evidence="2">Uncharacterized protein</fullName>
    </submittedName>
</protein>
<evidence type="ECO:0000313" key="3">
    <source>
        <dbReference type="Proteomes" id="UP000242877"/>
    </source>
</evidence>
<feature type="region of interest" description="Disordered" evidence="1">
    <location>
        <begin position="197"/>
        <end position="313"/>
    </location>
</feature>
<feature type="region of interest" description="Disordered" evidence="1">
    <location>
        <begin position="649"/>
        <end position="675"/>
    </location>
</feature>
<gene>
    <name evidence="2" type="ORF">AAP_00949</name>
</gene>
<reference evidence="2 3" key="1">
    <citation type="journal article" date="2016" name="Genome Biol. Evol.">
        <title>Divergent and convergent evolution of fungal pathogenicity.</title>
        <authorList>
            <person name="Shang Y."/>
            <person name="Xiao G."/>
            <person name="Zheng P."/>
            <person name="Cen K."/>
            <person name="Zhan S."/>
            <person name="Wang C."/>
        </authorList>
    </citation>
    <scope>NUCLEOTIDE SEQUENCE [LARGE SCALE GENOMIC DNA]</scope>
    <source>
        <strain evidence="2 3">ARSEF 7405</strain>
    </source>
</reference>
<evidence type="ECO:0000313" key="2">
    <source>
        <dbReference type="EMBL" id="KZZ96176.1"/>
    </source>
</evidence>
<keyword evidence="3" id="KW-1185">Reference proteome</keyword>
<dbReference type="AlphaFoldDB" id="A0A168C5V6"/>
<feature type="compositionally biased region" description="Basic and acidic residues" evidence="1">
    <location>
        <begin position="212"/>
        <end position="223"/>
    </location>
</feature>
<feature type="compositionally biased region" description="Polar residues" evidence="1">
    <location>
        <begin position="282"/>
        <end position="296"/>
    </location>
</feature>
<feature type="compositionally biased region" description="Polar residues" evidence="1">
    <location>
        <begin position="256"/>
        <end position="275"/>
    </location>
</feature>
<name>A0A168C5V6_9EURO</name>
<comment type="caution">
    <text evidence="2">The sequence shown here is derived from an EMBL/GenBank/DDBJ whole genome shotgun (WGS) entry which is preliminary data.</text>
</comment>
<dbReference type="Proteomes" id="UP000242877">
    <property type="component" value="Unassembled WGS sequence"/>
</dbReference>
<dbReference type="OrthoDB" id="4212126at2759"/>
<organism evidence="2 3">
    <name type="scientific">Ascosphaera apis ARSEF 7405</name>
    <dbReference type="NCBI Taxonomy" id="392613"/>
    <lineage>
        <taxon>Eukaryota</taxon>
        <taxon>Fungi</taxon>
        <taxon>Dikarya</taxon>
        <taxon>Ascomycota</taxon>
        <taxon>Pezizomycotina</taxon>
        <taxon>Eurotiomycetes</taxon>
        <taxon>Eurotiomycetidae</taxon>
        <taxon>Onygenales</taxon>
        <taxon>Ascosphaeraceae</taxon>
        <taxon>Ascosphaera</taxon>
    </lineage>
</organism>
<proteinExistence type="predicted"/>
<feature type="compositionally biased region" description="Basic and acidic residues" evidence="1">
    <location>
        <begin position="653"/>
        <end position="669"/>
    </location>
</feature>
<feature type="region of interest" description="Disordered" evidence="1">
    <location>
        <begin position="1"/>
        <end position="21"/>
    </location>
</feature>
<feature type="region of interest" description="Disordered" evidence="1">
    <location>
        <begin position="326"/>
        <end position="359"/>
    </location>
</feature>
<evidence type="ECO:0000256" key="1">
    <source>
        <dbReference type="SAM" id="MobiDB-lite"/>
    </source>
</evidence>